<keyword evidence="4 5" id="KW-0472">Membrane</keyword>
<dbReference type="Proteomes" id="UP000046122">
    <property type="component" value="Unassembled WGS sequence"/>
</dbReference>
<gene>
    <name evidence="7" type="primary">exoQ</name>
    <name evidence="7" type="ORF">MPL3365_120110</name>
</gene>
<keyword evidence="3 5" id="KW-1133">Transmembrane helix</keyword>
<evidence type="ECO:0000256" key="5">
    <source>
        <dbReference type="SAM" id="Phobius"/>
    </source>
</evidence>
<feature type="transmembrane region" description="Helical" evidence="5">
    <location>
        <begin position="204"/>
        <end position="223"/>
    </location>
</feature>
<accession>A0A090G215</accession>
<protein>
    <submittedName>
        <fullName evidence="7">Exopolysaccharide production protein ExoQ</fullName>
    </submittedName>
</protein>
<evidence type="ECO:0000256" key="2">
    <source>
        <dbReference type="ARBA" id="ARBA00022692"/>
    </source>
</evidence>
<comment type="subcellular location">
    <subcellularLocation>
        <location evidence="1">Membrane</location>
        <topology evidence="1">Multi-pass membrane protein</topology>
    </subcellularLocation>
</comment>
<reference evidence="7 8" key="1">
    <citation type="submission" date="2014-08" db="EMBL/GenBank/DDBJ databases">
        <authorList>
            <person name="Moulin Lionel"/>
        </authorList>
    </citation>
    <scope>NUCLEOTIDE SEQUENCE [LARGE SCALE GENOMIC DNA]</scope>
</reference>
<feature type="transmembrane region" description="Helical" evidence="5">
    <location>
        <begin position="356"/>
        <end position="376"/>
    </location>
</feature>
<evidence type="ECO:0000256" key="4">
    <source>
        <dbReference type="ARBA" id="ARBA00023136"/>
    </source>
</evidence>
<dbReference type="EMBL" id="CCNE01000004">
    <property type="protein sequence ID" value="CDX50250.1"/>
    <property type="molecule type" value="Genomic_DNA"/>
</dbReference>
<feature type="transmembrane region" description="Helical" evidence="5">
    <location>
        <begin position="325"/>
        <end position="344"/>
    </location>
</feature>
<feature type="transmembrane region" description="Helical" evidence="5">
    <location>
        <begin position="65"/>
        <end position="81"/>
    </location>
</feature>
<proteinExistence type="predicted"/>
<name>A0A090G215_MESPL</name>
<dbReference type="Pfam" id="PF04932">
    <property type="entry name" value="Wzy_C"/>
    <property type="match status" value="1"/>
</dbReference>
<feature type="transmembrane region" description="Helical" evidence="5">
    <location>
        <begin position="113"/>
        <end position="136"/>
    </location>
</feature>
<keyword evidence="2 5" id="KW-0812">Transmembrane</keyword>
<feature type="transmembrane region" description="Helical" evidence="5">
    <location>
        <begin position="382"/>
        <end position="401"/>
    </location>
</feature>
<dbReference type="PANTHER" id="PTHR37422">
    <property type="entry name" value="TEICHURONIC ACID BIOSYNTHESIS PROTEIN TUAE"/>
    <property type="match status" value="1"/>
</dbReference>
<dbReference type="AlphaFoldDB" id="A0A090G215"/>
<sequence>MKIPKSILIDPDRNETYGAFAVAVSMVAFAYSPNFGQILILAYYAVWLPLLFVDYRRFTWRLSSAWLPILLAAYVCFSVFWSQAAGISARAAVQYSSHIVCAYVAARTISVRTLVVGSLIGIFIVLLYSLKVGAYALDTIDGTVNFVGAFGSKNQIGFFSSLGIFFCLAFLVFYRRNWLGFVWTAPIMLLSVYMLAIAHSATSVASLPAVIGIVMLLTMTKVLSLRYRRVLFIVGAGALVTGVVAALNLGLLDFVLGLFGKDSTLTGRTYLWEQGWEAAQQHPLLGYGYAAYWVQGFADPERLWAEFYISTRSGFHFHNTYVETLVEIGFIGVTLLALVILRSFYGHVSKVVFGDWNADSVVLAGAVGLMLIRSFFEVEMLGPYFMASFIVYYGLFTLTPLPAFRRRRVVVPAEDERPANGRMPAPV</sequence>
<dbReference type="InterPro" id="IPR051533">
    <property type="entry name" value="WaaL-like"/>
</dbReference>
<feature type="transmembrane region" description="Helical" evidence="5">
    <location>
        <begin position="156"/>
        <end position="174"/>
    </location>
</feature>
<dbReference type="PANTHER" id="PTHR37422:SF13">
    <property type="entry name" value="LIPOPOLYSACCHARIDE BIOSYNTHESIS PROTEIN PA4999-RELATED"/>
    <property type="match status" value="1"/>
</dbReference>
<feature type="transmembrane region" description="Helical" evidence="5">
    <location>
        <begin position="181"/>
        <end position="198"/>
    </location>
</feature>
<evidence type="ECO:0000259" key="6">
    <source>
        <dbReference type="Pfam" id="PF04932"/>
    </source>
</evidence>
<evidence type="ECO:0000313" key="7">
    <source>
        <dbReference type="EMBL" id="CDX50250.1"/>
    </source>
</evidence>
<organism evidence="7 8">
    <name type="scientific">Mesorhizobium plurifarium</name>
    <dbReference type="NCBI Taxonomy" id="69974"/>
    <lineage>
        <taxon>Bacteria</taxon>
        <taxon>Pseudomonadati</taxon>
        <taxon>Pseudomonadota</taxon>
        <taxon>Alphaproteobacteria</taxon>
        <taxon>Hyphomicrobiales</taxon>
        <taxon>Phyllobacteriaceae</taxon>
        <taxon>Mesorhizobium</taxon>
    </lineage>
</organism>
<evidence type="ECO:0000256" key="3">
    <source>
        <dbReference type="ARBA" id="ARBA00022989"/>
    </source>
</evidence>
<dbReference type="InterPro" id="IPR007016">
    <property type="entry name" value="O-antigen_ligase-rel_domated"/>
</dbReference>
<evidence type="ECO:0000256" key="1">
    <source>
        <dbReference type="ARBA" id="ARBA00004141"/>
    </source>
</evidence>
<dbReference type="GO" id="GO:0016020">
    <property type="term" value="C:membrane"/>
    <property type="evidence" value="ECO:0007669"/>
    <property type="project" value="UniProtKB-SubCell"/>
</dbReference>
<feature type="transmembrane region" description="Helical" evidence="5">
    <location>
        <begin position="230"/>
        <end position="252"/>
    </location>
</feature>
<feature type="domain" description="O-antigen ligase-related" evidence="6">
    <location>
        <begin position="187"/>
        <end position="336"/>
    </location>
</feature>
<evidence type="ECO:0000313" key="8">
    <source>
        <dbReference type="Proteomes" id="UP000046122"/>
    </source>
</evidence>